<feature type="transmembrane region" description="Helical" evidence="1">
    <location>
        <begin position="38"/>
        <end position="58"/>
    </location>
</feature>
<dbReference type="Pfam" id="PF14068">
    <property type="entry name" value="YuiB"/>
    <property type="match status" value="1"/>
</dbReference>
<protein>
    <submittedName>
        <fullName evidence="2">YuiB family protein</fullName>
    </submittedName>
</protein>
<keyword evidence="1" id="KW-1133">Transmembrane helix</keyword>
<dbReference type="RefSeq" id="WP_186328147.1">
    <property type="nucleotide sequence ID" value="NZ_JBHTIU010000008.1"/>
</dbReference>
<dbReference type="Proteomes" id="UP001597120">
    <property type="component" value="Unassembled WGS sequence"/>
</dbReference>
<keyword evidence="1" id="KW-0472">Membrane</keyword>
<proteinExistence type="predicted"/>
<organism evidence="2 3">
    <name type="scientific">Paenibacillus residui</name>
    <dbReference type="NCBI Taxonomy" id="629724"/>
    <lineage>
        <taxon>Bacteria</taxon>
        <taxon>Bacillati</taxon>
        <taxon>Bacillota</taxon>
        <taxon>Bacilli</taxon>
        <taxon>Bacillales</taxon>
        <taxon>Paenibacillaceae</taxon>
        <taxon>Paenibacillus</taxon>
    </lineage>
</organism>
<dbReference type="InterPro" id="IPR025917">
    <property type="entry name" value="YuiB"/>
</dbReference>
<evidence type="ECO:0000256" key="1">
    <source>
        <dbReference type="SAM" id="Phobius"/>
    </source>
</evidence>
<feature type="transmembrane region" description="Helical" evidence="1">
    <location>
        <begin position="6"/>
        <end position="31"/>
    </location>
</feature>
<accession>A0ABW3D5Y0</accession>
<evidence type="ECO:0000313" key="2">
    <source>
        <dbReference type="EMBL" id="MFD0868104.1"/>
    </source>
</evidence>
<evidence type="ECO:0000313" key="3">
    <source>
        <dbReference type="Proteomes" id="UP001597120"/>
    </source>
</evidence>
<name>A0ABW3D5Y0_9BACL</name>
<comment type="caution">
    <text evidence="2">The sequence shown here is derived from an EMBL/GenBank/DDBJ whole genome shotgun (WGS) entry which is preliminary data.</text>
</comment>
<keyword evidence="3" id="KW-1185">Reference proteome</keyword>
<gene>
    <name evidence="2" type="ORF">ACFQ03_03000</name>
</gene>
<reference evidence="3" key="1">
    <citation type="journal article" date="2019" name="Int. J. Syst. Evol. Microbiol.">
        <title>The Global Catalogue of Microorganisms (GCM) 10K type strain sequencing project: providing services to taxonomists for standard genome sequencing and annotation.</title>
        <authorList>
            <consortium name="The Broad Institute Genomics Platform"/>
            <consortium name="The Broad Institute Genome Sequencing Center for Infectious Disease"/>
            <person name="Wu L."/>
            <person name="Ma J."/>
        </authorList>
    </citation>
    <scope>NUCLEOTIDE SEQUENCE [LARGE SCALE GENOMIC DNA]</scope>
    <source>
        <strain evidence="3">CCUG 57263</strain>
    </source>
</reference>
<keyword evidence="1" id="KW-0812">Transmembrane</keyword>
<feature type="transmembrane region" description="Helical" evidence="1">
    <location>
        <begin position="70"/>
        <end position="87"/>
    </location>
</feature>
<dbReference type="EMBL" id="JBHTIU010000008">
    <property type="protein sequence ID" value="MFD0868104.1"/>
    <property type="molecule type" value="Genomic_DNA"/>
</dbReference>
<sequence length="98" mass="11094">MIIIDLVQLVVLILLGFCMFFGLGFIINMLLKTTWLPIYVYIIFVIGIVYWSWGAASLIENIKGYTLADYLPIISGLVGAVMSGYTIKMLRVKGYKMF</sequence>